<accession>A0A0G0X1V1</accession>
<comment type="caution">
    <text evidence="1">The sequence shown here is derived from an EMBL/GenBank/DDBJ whole genome shotgun (WGS) entry which is preliminary data.</text>
</comment>
<gene>
    <name evidence="1" type="ORF">UU77_C0061G0006</name>
</gene>
<proteinExistence type="predicted"/>
<evidence type="ECO:0000313" key="1">
    <source>
        <dbReference type="EMBL" id="KKS18990.1"/>
    </source>
</evidence>
<protein>
    <submittedName>
        <fullName evidence="1">Uncharacterized protein</fullName>
    </submittedName>
</protein>
<dbReference type="AlphaFoldDB" id="A0A0G0X1V1"/>
<organism evidence="1 2">
    <name type="scientific">candidate division WWE3 bacterium GW2011_GWC1_41_7</name>
    <dbReference type="NCBI Taxonomy" id="1619119"/>
    <lineage>
        <taxon>Bacteria</taxon>
        <taxon>Katanobacteria</taxon>
    </lineage>
</organism>
<dbReference type="Proteomes" id="UP000034507">
    <property type="component" value="Unassembled WGS sequence"/>
</dbReference>
<name>A0A0G0X1V1_UNCKA</name>
<sequence>MFKHKLHELADRVEKILSTRDFLAHHQNMEAFLDLIDDIKAEISCVKAEAASFFSKNPNSRYELLVLVNLETTEKWVDDAYSWFVRAKEERFNIAMICLRIAIDENAKHLSLIGL</sequence>
<reference evidence="1 2" key="1">
    <citation type="journal article" date="2015" name="Nature">
        <title>rRNA introns, odd ribosomes, and small enigmatic genomes across a large radiation of phyla.</title>
        <authorList>
            <person name="Brown C.T."/>
            <person name="Hug L.A."/>
            <person name="Thomas B.C."/>
            <person name="Sharon I."/>
            <person name="Castelle C.J."/>
            <person name="Singh A."/>
            <person name="Wilkins M.J."/>
            <person name="Williams K.H."/>
            <person name="Banfield J.F."/>
        </authorList>
    </citation>
    <scope>NUCLEOTIDE SEQUENCE [LARGE SCALE GENOMIC DNA]</scope>
</reference>
<dbReference type="EMBL" id="LCBX01000061">
    <property type="protein sequence ID" value="KKS18990.1"/>
    <property type="molecule type" value="Genomic_DNA"/>
</dbReference>
<evidence type="ECO:0000313" key="2">
    <source>
        <dbReference type="Proteomes" id="UP000034507"/>
    </source>
</evidence>